<reference evidence="5 6" key="1">
    <citation type="journal article" date="2022" name="Nat. Plants">
        <title>Genomes of leafy and leafless Platanthera orchids illuminate the evolution of mycoheterotrophy.</title>
        <authorList>
            <person name="Li M.H."/>
            <person name="Liu K.W."/>
            <person name="Li Z."/>
            <person name="Lu H.C."/>
            <person name="Ye Q.L."/>
            <person name="Zhang D."/>
            <person name="Wang J.Y."/>
            <person name="Li Y.F."/>
            <person name="Zhong Z.M."/>
            <person name="Liu X."/>
            <person name="Yu X."/>
            <person name="Liu D.K."/>
            <person name="Tu X.D."/>
            <person name="Liu B."/>
            <person name="Hao Y."/>
            <person name="Liao X.Y."/>
            <person name="Jiang Y.T."/>
            <person name="Sun W.H."/>
            <person name="Chen J."/>
            <person name="Chen Y.Q."/>
            <person name="Ai Y."/>
            <person name="Zhai J.W."/>
            <person name="Wu S.S."/>
            <person name="Zhou Z."/>
            <person name="Hsiao Y.Y."/>
            <person name="Wu W.L."/>
            <person name="Chen Y.Y."/>
            <person name="Lin Y.F."/>
            <person name="Hsu J.L."/>
            <person name="Li C.Y."/>
            <person name="Wang Z.W."/>
            <person name="Zhao X."/>
            <person name="Zhong W.Y."/>
            <person name="Ma X.K."/>
            <person name="Ma L."/>
            <person name="Huang J."/>
            <person name="Chen G.Z."/>
            <person name="Huang M.Z."/>
            <person name="Huang L."/>
            <person name="Peng D.H."/>
            <person name="Luo Y.B."/>
            <person name="Zou S.Q."/>
            <person name="Chen S.P."/>
            <person name="Lan S."/>
            <person name="Tsai W.C."/>
            <person name="Van de Peer Y."/>
            <person name="Liu Z.J."/>
        </authorList>
    </citation>
    <scope>NUCLEOTIDE SEQUENCE [LARGE SCALE GENOMIC DNA]</scope>
    <source>
        <strain evidence="5">Lor287</strain>
    </source>
</reference>
<comment type="caution">
    <text evidence="5">The sequence shown here is derived from an EMBL/GenBank/DDBJ whole genome shotgun (WGS) entry which is preliminary data.</text>
</comment>
<feature type="compositionally biased region" description="Pro residues" evidence="4">
    <location>
        <begin position="18"/>
        <end position="36"/>
    </location>
</feature>
<dbReference type="PANTHER" id="PTHR47939">
    <property type="entry name" value="MEMBRANE-ASSOCIATED SALT-INDUCIBLE PROTEIN-LIKE"/>
    <property type="match status" value="1"/>
</dbReference>
<dbReference type="AlphaFoldDB" id="A0AAP0BCC1"/>
<comment type="similarity">
    <text evidence="1">Belongs to the PPR family. P subfamily.</text>
</comment>
<dbReference type="InterPro" id="IPR050667">
    <property type="entry name" value="PPR-containing_protein"/>
</dbReference>
<accession>A0AAP0BCC1</accession>
<dbReference type="PANTHER" id="PTHR47939:SF11">
    <property type="entry name" value="TETRATRICOPEPTIDE-LIKE HELICAL DOMAIN SUPERFAMILY"/>
    <property type="match status" value="1"/>
</dbReference>
<organism evidence="5 6">
    <name type="scientific">Platanthera zijinensis</name>
    <dbReference type="NCBI Taxonomy" id="2320716"/>
    <lineage>
        <taxon>Eukaryota</taxon>
        <taxon>Viridiplantae</taxon>
        <taxon>Streptophyta</taxon>
        <taxon>Embryophyta</taxon>
        <taxon>Tracheophyta</taxon>
        <taxon>Spermatophyta</taxon>
        <taxon>Magnoliopsida</taxon>
        <taxon>Liliopsida</taxon>
        <taxon>Asparagales</taxon>
        <taxon>Orchidaceae</taxon>
        <taxon>Orchidoideae</taxon>
        <taxon>Orchideae</taxon>
        <taxon>Orchidinae</taxon>
        <taxon>Platanthera</taxon>
    </lineage>
</organism>
<dbReference type="EMBL" id="JBBWWQ010000011">
    <property type="protein sequence ID" value="KAK8935533.1"/>
    <property type="molecule type" value="Genomic_DNA"/>
</dbReference>
<evidence type="ECO:0000256" key="2">
    <source>
        <dbReference type="ARBA" id="ARBA00022737"/>
    </source>
</evidence>
<evidence type="ECO:0000313" key="5">
    <source>
        <dbReference type="EMBL" id="KAK8935533.1"/>
    </source>
</evidence>
<protein>
    <recommendedName>
        <fullName evidence="7">Pentatricopeptide repeat-containing protein</fullName>
    </recommendedName>
</protein>
<proteinExistence type="inferred from homology"/>
<dbReference type="Pfam" id="PF12854">
    <property type="entry name" value="PPR_1"/>
    <property type="match status" value="1"/>
</dbReference>
<keyword evidence="6" id="KW-1185">Reference proteome</keyword>
<evidence type="ECO:0000256" key="1">
    <source>
        <dbReference type="ARBA" id="ARBA00007626"/>
    </source>
</evidence>
<feature type="region of interest" description="Disordered" evidence="4">
    <location>
        <begin position="12"/>
        <end position="51"/>
    </location>
</feature>
<keyword evidence="2" id="KW-0677">Repeat</keyword>
<feature type="repeat" description="PPR" evidence="3">
    <location>
        <begin position="265"/>
        <end position="295"/>
    </location>
</feature>
<evidence type="ECO:0008006" key="7">
    <source>
        <dbReference type="Google" id="ProtNLM"/>
    </source>
</evidence>
<feature type="repeat" description="PPR" evidence="3">
    <location>
        <begin position="230"/>
        <end position="264"/>
    </location>
</feature>
<sequence>MSPRSLLILRPAPTYLHLPPPNPSPNFYPFSAPNPTPKRSSTSFNPPPTSRASILTVLSTRSSSRSSISSAARTLSSAFSSTRNPTPPPPKSEGFFIRIMSLYTKASMPDHAFRTFEQIPVRTEKSLCALLAAYLEQRRFDRVRELFYSVPAELGIVPGVASHNVILAALCEAGDVDAACKLLDEMLMKKNLEPGIIAYNSILNGYLKKDDKAGFVDTLKTIYSKGITPNLFTYNIRMLDFCKKSESFKAEELLDVVISKGMQPNFSAFNTVITGFCEELDFESAIRVFKKMKSMKNANGKALFSPNADTFLALIRGLVDNGDFVMAQKICRDCLRMKYAPPFETMKALINGLVKDSKVVDAKYLAVMMRKVAKGDALDSWTKLEAELPL</sequence>
<evidence type="ECO:0000313" key="6">
    <source>
        <dbReference type="Proteomes" id="UP001418222"/>
    </source>
</evidence>
<evidence type="ECO:0000256" key="3">
    <source>
        <dbReference type="PROSITE-ProRule" id="PRU00708"/>
    </source>
</evidence>
<feature type="repeat" description="PPR" evidence="3">
    <location>
        <begin position="159"/>
        <end position="194"/>
    </location>
</feature>
<name>A0AAP0BCC1_9ASPA</name>
<evidence type="ECO:0000256" key="4">
    <source>
        <dbReference type="SAM" id="MobiDB-lite"/>
    </source>
</evidence>
<dbReference type="PROSITE" id="PS51375">
    <property type="entry name" value="PPR"/>
    <property type="match status" value="3"/>
</dbReference>
<dbReference type="InterPro" id="IPR011990">
    <property type="entry name" value="TPR-like_helical_dom_sf"/>
</dbReference>
<dbReference type="Proteomes" id="UP001418222">
    <property type="component" value="Unassembled WGS sequence"/>
</dbReference>
<gene>
    <name evidence="5" type="ORF">KSP39_PZI012980</name>
</gene>
<dbReference type="Gene3D" id="1.25.40.10">
    <property type="entry name" value="Tetratricopeptide repeat domain"/>
    <property type="match status" value="2"/>
</dbReference>
<dbReference type="Pfam" id="PF13041">
    <property type="entry name" value="PPR_2"/>
    <property type="match status" value="2"/>
</dbReference>
<dbReference type="InterPro" id="IPR002885">
    <property type="entry name" value="PPR_rpt"/>
</dbReference>
<dbReference type="NCBIfam" id="TIGR00756">
    <property type="entry name" value="PPR"/>
    <property type="match status" value="2"/>
</dbReference>